<reference evidence="3" key="1">
    <citation type="submission" date="2022-01" db="EMBL/GenBank/DDBJ databases">
        <authorList>
            <person name="King R."/>
        </authorList>
    </citation>
    <scope>NUCLEOTIDE SEQUENCE</scope>
</reference>
<evidence type="ECO:0000256" key="1">
    <source>
        <dbReference type="SAM" id="Coils"/>
    </source>
</evidence>
<dbReference type="PANTHER" id="PTHR10174:SF222">
    <property type="entry name" value="GH10083P-RELATED"/>
    <property type="match status" value="1"/>
</dbReference>
<dbReference type="Proteomes" id="UP001153709">
    <property type="component" value="Chromosome 3"/>
</dbReference>
<dbReference type="AlphaFoldDB" id="A0A9N9SZ91"/>
<organism evidence="3 4">
    <name type="scientific">Diabrotica balteata</name>
    <name type="common">Banded cucumber beetle</name>
    <dbReference type="NCBI Taxonomy" id="107213"/>
    <lineage>
        <taxon>Eukaryota</taxon>
        <taxon>Metazoa</taxon>
        <taxon>Ecdysozoa</taxon>
        <taxon>Arthropoda</taxon>
        <taxon>Hexapoda</taxon>
        <taxon>Insecta</taxon>
        <taxon>Pterygota</taxon>
        <taxon>Neoptera</taxon>
        <taxon>Endopterygota</taxon>
        <taxon>Coleoptera</taxon>
        <taxon>Polyphaga</taxon>
        <taxon>Cucujiformia</taxon>
        <taxon>Chrysomeloidea</taxon>
        <taxon>Chrysomelidae</taxon>
        <taxon>Galerucinae</taxon>
        <taxon>Diabroticina</taxon>
        <taxon>Diabroticites</taxon>
        <taxon>Diabrotica</taxon>
    </lineage>
</organism>
<dbReference type="Gene3D" id="1.20.5.1200">
    <property type="entry name" value="Alpha-tocopherol transfer"/>
    <property type="match status" value="1"/>
</dbReference>
<dbReference type="SUPFAM" id="SSF46938">
    <property type="entry name" value="CRAL/TRIO N-terminal domain"/>
    <property type="match status" value="1"/>
</dbReference>
<dbReference type="Gene3D" id="3.40.525.10">
    <property type="entry name" value="CRAL-TRIO lipid binding domain"/>
    <property type="match status" value="1"/>
</dbReference>
<name>A0A9N9SZ91_DIABA</name>
<dbReference type="InterPro" id="IPR036273">
    <property type="entry name" value="CRAL/TRIO_N_dom_sf"/>
</dbReference>
<keyword evidence="1" id="KW-0175">Coiled coil</keyword>
<keyword evidence="4" id="KW-1185">Reference proteome</keyword>
<evidence type="ECO:0000313" key="3">
    <source>
        <dbReference type="EMBL" id="CAG9830966.1"/>
    </source>
</evidence>
<evidence type="ECO:0000259" key="2">
    <source>
        <dbReference type="PROSITE" id="PS50191"/>
    </source>
</evidence>
<accession>A0A9N9SZ91</accession>
<feature type="coiled-coil region" evidence="1">
    <location>
        <begin position="250"/>
        <end position="284"/>
    </location>
</feature>
<dbReference type="CDD" id="cd00170">
    <property type="entry name" value="SEC14"/>
    <property type="match status" value="1"/>
</dbReference>
<proteinExistence type="predicted"/>
<protein>
    <recommendedName>
        <fullName evidence="2">CRAL-TRIO domain-containing protein</fullName>
    </recommendedName>
</protein>
<feature type="domain" description="CRAL-TRIO" evidence="2">
    <location>
        <begin position="158"/>
        <end position="254"/>
    </location>
</feature>
<dbReference type="InterPro" id="IPR001251">
    <property type="entry name" value="CRAL-TRIO_dom"/>
</dbReference>
<dbReference type="Pfam" id="PF00650">
    <property type="entry name" value="CRAL_TRIO"/>
    <property type="match status" value="1"/>
</dbReference>
<dbReference type="GO" id="GO:0016020">
    <property type="term" value="C:membrane"/>
    <property type="evidence" value="ECO:0007669"/>
    <property type="project" value="TreeGrafter"/>
</dbReference>
<dbReference type="OrthoDB" id="6575879at2759"/>
<dbReference type="SUPFAM" id="SSF52087">
    <property type="entry name" value="CRAL/TRIO domain"/>
    <property type="match status" value="1"/>
</dbReference>
<dbReference type="SMART" id="SM00516">
    <property type="entry name" value="SEC14"/>
    <property type="match status" value="1"/>
</dbReference>
<dbReference type="InterPro" id="IPR036865">
    <property type="entry name" value="CRAL-TRIO_dom_sf"/>
</dbReference>
<evidence type="ECO:0000313" key="4">
    <source>
        <dbReference type="Proteomes" id="UP001153709"/>
    </source>
</evidence>
<sequence>MGDTSILIKDRDLRLKAALLSYQKTERNLEEYITVITNWFKTQRHLPEIPEKNIIINFLLMNKFVIQSTKEKLEMYYSIRTIIPEFFQGKHPCSDHMQKSTDKIYFIPLPKVTERGYRVAIIKCLESPANFHVCDFFAHTYNISEIRLHEDVAVGDILVYDFDNLKVGHFLKLTPVIIKKSTIVLEKVFSNRVKQIHILNTPKYASTTISVAKKVMKPKIASRIHIHKKSASIFKYIPMDILPKDYGGNEKTLEELNQLWKAKLAEYKERFDALEKIRIKEELKPMPLINDEILGFHGNFRKLDLD</sequence>
<dbReference type="PRINTS" id="PR00180">
    <property type="entry name" value="CRETINALDHBP"/>
</dbReference>
<dbReference type="PANTHER" id="PTHR10174">
    <property type="entry name" value="ALPHA-TOCOPHEROL TRANSFER PROTEIN-RELATED"/>
    <property type="match status" value="1"/>
</dbReference>
<dbReference type="PROSITE" id="PS50191">
    <property type="entry name" value="CRAL_TRIO"/>
    <property type="match status" value="1"/>
</dbReference>
<gene>
    <name evidence="3" type="ORF">DIABBA_LOCUS4608</name>
</gene>
<dbReference type="GO" id="GO:1902936">
    <property type="term" value="F:phosphatidylinositol bisphosphate binding"/>
    <property type="evidence" value="ECO:0007669"/>
    <property type="project" value="TreeGrafter"/>
</dbReference>
<dbReference type="EMBL" id="OU898278">
    <property type="protein sequence ID" value="CAG9830966.1"/>
    <property type="molecule type" value="Genomic_DNA"/>
</dbReference>